<dbReference type="Proteomes" id="UP000051845">
    <property type="component" value="Unassembled WGS sequence"/>
</dbReference>
<sequence>MFGSRKQKIRMQFDGKLLASIDLAKQEWDHAKETEEAVSDVDEEITAQTVLARQKYLFLYREARLRQVHGQHIQSSVFDH</sequence>
<accession>A0A0R2BGI2</accession>
<proteinExistence type="predicted"/>
<evidence type="ECO:0008006" key="3">
    <source>
        <dbReference type="Google" id="ProtNLM"/>
    </source>
</evidence>
<comment type="caution">
    <text evidence="1">The sequence shown here is derived from an EMBL/GenBank/DDBJ whole genome shotgun (WGS) entry which is preliminary data.</text>
</comment>
<reference evidence="1 2" key="1">
    <citation type="journal article" date="2015" name="Genome Announc.">
        <title>Expanding the biotechnology potential of lactobacilli through comparative genomics of 213 strains and associated genera.</title>
        <authorList>
            <person name="Sun Z."/>
            <person name="Harris H.M."/>
            <person name="McCann A."/>
            <person name="Guo C."/>
            <person name="Argimon S."/>
            <person name="Zhang W."/>
            <person name="Yang X."/>
            <person name="Jeffery I.B."/>
            <person name="Cooney J.C."/>
            <person name="Kagawa T.F."/>
            <person name="Liu W."/>
            <person name="Song Y."/>
            <person name="Salvetti E."/>
            <person name="Wrobel A."/>
            <person name="Rasinkangas P."/>
            <person name="Parkhill J."/>
            <person name="Rea M.C."/>
            <person name="O'Sullivan O."/>
            <person name="Ritari J."/>
            <person name="Douillard F.P."/>
            <person name="Paul Ross R."/>
            <person name="Yang R."/>
            <person name="Briner A.E."/>
            <person name="Felis G.E."/>
            <person name="de Vos W.M."/>
            <person name="Barrangou R."/>
            <person name="Klaenhammer T.R."/>
            <person name="Caufield P.W."/>
            <person name="Cui Y."/>
            <person name="Zhang H."/>
            <person name="O'Toole P.W."/>
        </authorList>
    </citation>
    <scope>NUCLEOTIDE SEQUENCE [LARGE SCALE GENOMIC DNA]</scope>
    <source>
        <strain evidence="1 2">DSM 20515</strain>
    </source>
</reference>
<name>A0A0R2BGI2_SECCO</name>
<dbReference type="EMBL" id="AYYR01000053">
    <property type="protein sequence ID" value="KRM75449.1"/>
    <property type="molecule type" value="Genomic_DNA"/>
</dbReference>
<dbReference type="PATRIC" id="fig|1423733.4.peg.2435"/>
<gene>
    <name evidence="1" type="ORF">FC82_GL002320</name>
</gene>
<evidence type="ECO:0000313" key="2">
    <source>
        <dbReference type="Proteomes" id="UP000051845"/>
    </source>
</evidence>
<dbReference type="RefSeq" id="WP_056996828.1">
    <property type="nucleotide sequence ID" value="NZ_AYYR01000053.1"/>
</dbReference>
<dbReference type="AlphaFoldDB" id="A0A0R2BGI2"/>
<organism evidence="1 2">
    <name type="scientific">Secundilactobacillus collinoides DSM 20515 = JCM 1123</name>
    <dbReference type="NCBI Taxonomy" id="1423733"/>
    <lineage>
        <taxon>Bacteria</taxon>
        <taxon>Bacillati</taxon>
        <taxon>Bacillota</taxon>
        <taxon>Bacilli</taxon>
        <taxon>Lactobacillales</taxon>
        <taxon>Lactobacillaceae</taxon>
        <taxon>Secundilactobacillus</taxon>
    </lineage>
</organism>
<dbReference type="Pfam" id="PF10704">
    <property type="entry name" value="DUF2508"/>
    <property type="match status" value="1"/>
</dbReference>
<evidence type="ECO:0000313" key="1">
    <source>
        <dbReference type="EMBL" id="KRM75449.1"/>
    </source>
</evidence>
<dbReference type="InterPro" id="IPR019644">
    <property type="entry name" value="DUF2508"/>
</dbReference>
<dbReference type="STRING" id="33960.TY91_06100"/>
<protein>
    <recommendedName>
        <fullName evidence="3">DUF2508 domain-containing protein</fullName>
    </recommendedName>
</protein>